<dbReference type="Proteomes" id="UP000832041">
    <property type="component" value="Chromosome"/>
</dbReference>
<gene>
    <name evidence="1" type="ORF">FOF52_17510</name>
</gene>
<proteinExistence type="predicted"/>
<evidence type="ECO:0000313" key="2">
    <source>
        <dbReference type="Proteomes" id="UP000832041"/>
    </source>
</evidence>
<keyword evidence="2" id="KW-1185">Reference proteome</keyword>
<accession>A0ABY4L4C4</accession>
<sequence>MDLTPEEARLLRELADSLVSGTRDRTYWLTGVRHTCLALLHQIALWLGESCGECHPLTGTGCVRPDGHVGFHTDVFGHLWPQGQHGIAQPEPEP</sequence>
<dbReference type="RefSeq" id="WP_248591021.1">
    <property type="nucleotide sequence ID" value="NZ_BAABEB010000022.1"/>
</dbReference>
<reference evidence="1 2" key="1">
    <citation type="submission" date="2020-04" db="EMBL/GenBank/DDBJ databases">
        <title>Thermobifida alba genome sequencing and assembly.</title>
        <authorList>
            <person name="Luzics S."/>
            <person name="Horvath B."/>
            <person name="Nagy I."/>
            <person name="Toth A."/>
            <person name="Nagy I."/>
            <person name="Kukolya J."/>
        </authorList>
    </citation>
    <scope>NUCLEOTIDE SEQUENCE [LARGE SCALE GENOMIC DNA]</scope>
    <source>
        <strain evidence="1 2">DSM 43795</strain>
    </source>
</reference>
<organism evidence="1 2">
    <name type="scientific">Thermobifida alba</name>
    <name type="common">Thermomonospora alba</name>
    <dbReference type="NCBI Taxonomy" id="53522"/>
    <lineage>
        <taxon>Bacteria</taxon>
        <taxon>Bacillati</taxon>
        <taxon>Actinomycetota</taxon>
        <taxon>Actinomycetes</taxon>
        <taxon>Streptosporangiales</taxon>
        <taxon>Nocardiopsidaceae</taxon>
        <taxon>Thermobifida</taxon>
    </lineage>
</organism>
<dbReference type="EMBL" id="CP051627">
    <property type="protein sequence ID" value="UPT22527.1"/>
    <property type="molecule type" value="Genomic_DNA"/>
</dbReference>
<name>A0ABY4L4C4_THEAE</name>
<evidence type="ECO:0000313" key="1">
    <source>
        <dbReference type="EMBL" id="UPT22527.1"/>
    </source>
</evidence>
<protein>
    <submittedName>
        <fullName evidence="1">Uncharacterized protein</fullName>
    </submittedName>
</protein>